<reference evidence="1 2" key="1">
    <citation type="submission" date="2023-06" db="EMBL/GenBank/DDBJ databases">
        <title>Five Gram-positive bacteria isolated from mangrove sediments in Shenzhen, Guangdong, China.</title>
        <authorList>
            <person name="Yu S."/>
            <person name="Zheng W."/>
            <person name="Huang Y."/>
        </authorList>
    </citation>
    <scope>NUCLEOTIDE SEQUENCE [LARGE SCALE GENOMIC DNA]</scope>
    <source>
        <strain evidence="1 2">SaN35-3</strain>
    </source>
</reference>
<dbReference type="EMBL" id="CP129013">
    <property type="protein sequence ID" value="WLR41452.1"/>
    <property type="molecule type" value="Genomic_DNA"/>
</dbReference>
<accession>A0ABY9JPX2</accession>
<organism evidence="1 2">
    <name type="scientific">Bacillus carboniphilus</name>
    <dbReference type="NCBI Taxonomy" id="86663"/>
    <lineage>
        <taxon>Bacteria</taxon>
        <taxon>Bacillati</taxon>
        <taxon>Bacillota</taxon>
        <taxon>Bacilli</taxon>
        <taxon>Bacillales</taxon>
        <taxon>Bacillaceae</taxon>
        <taxon>Bacillus</taxon>
    </lineage>
</organism>
<sequence>MKTLKLLASAVNKTVVVSGAAVTGAVIGGAAGSVFGPIGTVAGATAGSFVGGIIGEHAAKLTAGFAEDVAIHFEDSIHSVTEGARTTFTAVGKGVNFAKDHINQAINDPVGTMNDIGEGLSKAKDTAESLVEDAKGFFEKTLSFS</sequence>
<gene>
    <name evidence="1" type="ORF">LC087_11140</name>
</gene>
<name>A0ABY9JPX2_9BACI</name>
<dbReference type="Proteomes" id="UP001197974">
    <property type="component" value="Chromosome"/>
</dbReference>
<protein>
    <submittedName>
        <fullName evidence="1">Uncharacterized protein</fullName>
    </submittedName>
</protein>
<evidence type="ECO:0000313" key="2">
    <source>
        <dbReference type="Proteomes" id="UP001197974"/>
    </source>
</evidence>
<dbReference type="RefSeq" id="WP_306019566.1">
    <property type="nucleotide sequence ID" value="NZ_CP129013.1"/>
</dbReference>
<proteinExistence type="predicted"/>
<keyword evidence="2" id="KW-1185">Reference proteome</keyword>
<evidence type="ECO:0000313" key="1">
    <source>
        <dbReference type="EMBL" id="WLR41452.1"/>
    </source>
</evidence>